<accession>A0A0R1LF93</accession>
<keyword evidence="8" id="KW-1185">Reference proteome</keyword>
<feature type="transmembrane region" description="Helical" evidence="6">
    <location>
        <begin position="205"/>
        <end position="223"/>
    </location>
</feature>
<dbReference type="GO" id="GO:0016020">
    <property type="term" value="C:membrane"/>
    <property type="evidence" value="ECO:0007669"/>
    <property type="project" value="UniProtKB-SubCell"/>
</dbReference>
<dbReference type="OrthoDB" id="9772136at2"/>
<comment type="similarity">
    <text evidence="2">Belongs to the autoinducer-2 exporter (AI-2E) (TC 2.A.86) family.</text>
</comment>
<keyword evidence="3 6" id="KW-0812">Transmembrane</keyword>
<dbReference type="InterPro" id="IPR002549">
    <property type="entry name" value="AI-2E-like"/>
</dbReference>
<feature type="transmembrane region" description="Helical" evidence="6">
    <location>
        <begin position="180"/>
        <end position="199"/>
    </location>
</feature>
<protein>
    <submittedName>
        <fullName evidence="7">Permease</fullName>
    </submittedName>
</protein>
<dbReference type="PATRIC" id="fig|1423715.3.peg.497"/>
<organism evidence="7 8">
    <name type="scientific">Levilactobacillus acidifarinae DSM 19394 = JCM 15949</name>
    <dbReference type="NCBI Taxonomy" id="1423715"/>
    <lineage>
        <taxon>Bacteria</taxon>
        <taxon>Bacillati</taxon>
        <taxon>Bacillota</taxon>
        <taxon>Bacilli</taxon>
        <taxon>Lactobacillales</taxon>
        <taxon>Lactobacillaceae</taxon>
        <taxon>Levilactobacillus</taxon>
    </lineage>
</organism>
<feature type="transmembrane region" description="Helical" evidence="6">
    <location>
        <begin position="228"/>
        <end position="249"/>
    </location>
</feature>
<dbReference type="AlphaFoldDB" id="A0A0R1LF93"/>
<dbReference type="Pfam" id="PF01594">
    <property type="entry name" value="AI-2E_transport"/>
    <property type="match status" value="1"/>
</dbReference>
<comment type="caution">
    <text evidence="7">The sequence shown here is derived from an EMBL/GenBank/DDBJ whole genome shotgun (WGS) entry which is preliminary data.</text>
</comment>
<dbReference type="Proteomes" id="UP000051955">
    <property type="component" value="Unassembled WGS sequence"/>
</dbReference>
<evidence type="ECO:0000313" key="7">
    <source>
        <dbReference type="EMBL" id="KRK94510.1"/>
    </source>
</evidence>
<dbReference type="PANTHER" id="PTHR21716">
    <property type="entry name" value="TRANSMEMBRANE PROTEIN"/>
    <property type="match status" value="1"/>
</dbReference>
<proteinExistence type="inferred from homology"/>
<evidence type="ECO:0000256" key="3">
    <source>
        <dbReference type="ARBA" id="ARBA00022692"/>
    </source>
</evidence>
<feature type="transmembrane region" description="Helical" evidence="6">
    <location>
        <begin position="36"/>
        <end position="54"/>
    </location>
</feature>
<feature type="transmembrane region" description="Helical" evidence="6">
    <location>
        <begin position="150"/>
        <end position="168"/>
    </location>
</feature>
<feature type="transmembrane region" description="Helical" evidence="6">
    <location>
        <begin position="288"/>
        <end position="306"/>
    </location>
</feature>
<feature type="transmembrane region" description="Helical" evidence="6">
    <location>
        <begin position="63"/>
        <end position="85"/>
    </location>
</feature>
<feature type="transmembrane region" description="Helical" evidence="6">
    <location>
        <begin position="12"/>
        <end position="30"/>
    </location>
</feature>
<evidence type="ECO:0000313" key="8">
    <source>
        <dbReference type="Proteomes" id="UP000051955"/>
    </source>
</evidence>
<dbReference type="PANTHER" id="PTHR21716:SF62">
    <property type="entry name" value="TRANSPORT PROTEIN YDBI-RELATED"/>
    <property type="match status" value="1"/>
</dbReference>
<reference evidence="7 8" key="1">
    <citation type="journal article" date="2015" name="Genome Announc.">
        <title>Expanding the biotechnology potential of lactobacilli through comparative genomics of 213 strains and associated genera.</title>
        <authorList>
            <person name="Sun Z."/>
            <person name="Harris H.M."/>
            <person name="McCann A."/>
            <person name="Guo C."/>
            <person name="Argimon S."/>
            <person name="Zhang W."/>
            <person name="Yang X."/>
            <person name="Jeffery I.B."/>
            <person name="Cooney J.C."/>
            <person name="Kagawa T.F."/>
            <person name="Liu W."/>
            <person name="Song Y."/>
            <person name="Salvetti E."/>
            <person name="Wrobel A."/>
            <person name="Rasinkangas P."/>
            <person name="Parkhill J."/>
            <person name="Rea M.C."/>
            <person name="O'Sullivan O."/>
            <person name="Ritari J."/>
            <person name="Douillard F.P."/>
            <person name="Paul Ross R."/>
            <person name="Yang R."/>
            <person name="Briner A.E."/>
            <person name="Felis G.E."/>
            <person name="de Vos W.M."/>
            <person name="Barrangou R."/>
            <person name="Klaenhammer T.R."/>
            <person name="Caufield P.W."/>
            <person name="Cui Y."/>
            <person name="Zhang H."/>
            <person name="O'Toole P.W."/>
        </authorList>
    </citation>
    <scope>NUCLEOTIDE SEQUENCE [LARGE SCALE GENOMIC DNA]</scope>
    <source>
        <strain evidence="7 8">DSM 19394</strain>
    </source>
</reference>
<keyword evidence="4 6" id="KW-1133">Transmembrane helix</keyword>
<evidence type="ECO:0000256" key="5">
    <source>
        <dbReference type="ARBA" id="ARBA00023136"/>
    </source>
</evidence>
<feature type="transmembrane region" description="Helical" evidence="6">
    <location>
        <begin position="255"/>
        <end position="276"/>
    </location>
</feature>
<sequence>MLPSLKRAWQNPLTAYYLALVLLIMIAWFARGFLSLALFTIIFIYLANAAVMGIERHLHLGHLLATLLVYLIFLGILVAAFAQIIPPLVSEVENLPHAVDQLIQTYPQLETSAKKLIKNLTQNASVISNSKTLFTSGIGKLSRLSSGVETIVLAFFFSFIFNLTKAQLQRFVHAFTKSRFAKLFVPMGDLILSFVQIFGTVIETQLLICSINTVLMVLGLWILHMPSLLILGIAVFFLGLIPVAGVLISLIPLTIIAFVTGGVLRVLEVIALVILVHLFESYFLHPRLMANATNLPIFVTFITLIVSEQIFGTWGLIVGVPLVAFFLKVFDVQLVTPKRPPHHPKKTNPTVE</sequence>
<evidence type="ECO:0000256" key="4">
    <source>
        <dbReference type="ARBA" id="ARBA00022989"/>
    </source>
</evidence>
<dbReference type="RefSeq" id="WP_057803522.1">
    <property type="nucleotide sequence ID" value="NZ_AZDV01000026.1"/>
</dbReference>
<evidence type="ECO:0000256" key="1">
    <source>
        <dbReference type="ARBA" id="ARBA00004141"/>
    </source>
</evidence>
<dbReference type="GO" id="GO:0055085">
    <property type="term" value="P:transmembrane transport"/>
    <property type="evidence" value="ECO:0007669"/>
    <property type="project" value="TreeGrafter"/>
</dbReference>
<keyword evidence="5 6" id="KW-0472">Membrane</keyword>
<gene>
    <name evidence="7" type="ORF">FD25_GL000476</name>
</gene>
<comment type="subcellular location">
    <subcellularLocation>
        <location evidence="1">Membrane</location>
        <topology evidence="1">Multi-pass membrane protein</topology>
    </subcellularLocation>
</comment>
<evidence type="ECO:0000256" key="2">
    <source>
        <dbReference type="ARBA" id="ARBA00009773"/>
    </source>
</evidence>
<feature type="transmembrane region" description="Helical" evidence="6">
    <location>
        <begin position="312"/>
        <end position="330"/>
    </location>
</feature>
<name>A0A0R1LF93_9LACO</name>
<dbReference type="EMBL" id="AZDV01000026">
    <property type="protein sequence ID" value="KRK94510.1"/>
    <property type="molecule type" value="Genomic_DNA"/>
</dbReference>
<evidence type="ECO:0000256" key="6">
    <source>
        <dbReference type="SAM" id="Phobius"/>
    </source>
</evidence>